<comment type="caution">
    <text evidence="1">The sequence shown here is derived from an EMBL/GenBank/DDBJ whole genome shotgun (WGS) entry which is preliminary data.</text>
</comment>
<dbReference type="AlphaFoldDB" id="A0A9X6NFV4"/>
<dbReference type="OrthoDB" id="411646at2759"/>
<organism evidence="1 2">
    <name type="scientific">Hypsibius exemplaris</name>
    <name type="common">Freshwater tardigrade</name>
    <dbReference type="NCBI Taxonomy" id="2072580"/>
    <lineage>
        <taxon>Eukaryota</taxon>
        <taxon>Metazoa</taxon>
        <taxon>Ecdysozoa</taxon>
        <taxon>Tardigrada</taxon>
        <taxon>Eutardigrada</taxon>
        <taxon>Parachela</taxon>
        <taxon>Hypsibioidea</taxon>
        <taxon>Hypsibiidae</taxon>
        <taxon>Hypsibius</taxon>
    </lineage>
</organism>
<sequence length="116" mass="13152">MSDENFLDNPFYIALSKQFSDLYAKACARKCIICIPIKSSIHVLSRGKHRALIPRAELGLELGLEPSPLHSLEEGFYDCVQNGYSMKIERPTGRKNGIIRGYSEFVRSFSAEILRK</sequence>
<keyword evidence="2" id="KW-1185">Reference proteome</keyword>
<dbReference type="EMBL" id="MTYJ01000307">
    <property type="protein sequence ID" value="OWA53192.1"/>
    <property type="molecule type" value="Genomic_DNA"/>
</dbReference>
<name>A0A9X6NFV4_HYPEX</name>
<proteinExistence type="predicted"/>
<dbReference type="Proteomes" id="UP000192578">
    <property type="component" value="Unassembled WGS sequence"/>
</dbReference>
<evidence type="ECO:0000313" key="1">
    <source>
        <dbReference type="EMBL" id="OWA53192.1"/>
    </source>
</evidence>
<protein>
    <submittedName>
        <fullName evidence="1">Uncharacterized protein</fullName>
    </submittedName>
</protein>
<evidence type="ECO:0000313" key="2">
    <source>
        <dbReference type="Proteomes" id="UP000192578"/>
    </source>
</evidence>
<gene>
    <name evidence="1" type="ORF">BV898_17626</name>
</gene>
<accession>A0A9X6NFV4</accession>
<reference evidence="2" key="1">
    <citation type="submission" date="2017-01" db="EMBL/GenBank/DDBJ databases">
        <title>Comparative genomics of anhydrobiosis in the tardigrade Hypsibius dujardini.</title>
        <authorList>
            <person name="Yoshida Y."/>
            <person name="Koutsovoulos G."/>
            <person name="Laetsch D."/>
            <person name="Stevens L."/>
            <person name="Kumar S."/>
            <person name="Horikawa D."/>
            <person name="Ishino K."/>
            <person name="Komine S."/>
            <person name="Tomita M."/>
            <person name="Blaxter M."/>
            <person name="Arakawa K."/>
        </authorList>
    </citation>
    <scope>NUCLEOTIDE SEQUENCE [LARGE SCALE GENOMIC DNA]</scope>
    <source>
        <strain evidence="2">Z151</strain>
    </source>
</reference>